<dbReference type="AlphaFoldDB" id="A0A8J4PNY0"/>
<dbReference type="PANTHER" id="PTHR20916">
    <property type="entry name" value="CYSTEINE AND GLYCINE-RICH PROTEIN 2 BINDING PROTEIN"/>
    <property type="match status" value="1"/>
</dbReference>
<organism evidence="1 2">
    <name type="scientific">Polysphondylium violaceum</name>
    <dbReference type="NCBI Taxonomy" id="133409"/>
    <lineage>
        <taxon>Eukaryota</taxon>
        <taxon>Amoebozoa</taxon>
        <taxon>Evosea</taxon>
        <taxon>Eumycetozoa</taxon>
        <taxon>Dictyostelia</taxon>
        <taxon>Dictyosteliales</taxon>
        <taxon>Dictyosteliaceae</taxon>
        <taxon>Polysphondylium</taxon>
    </lineage>
</organism>
<gene>
    <name evidence="1" type="ORF">CYY_007930</name>
</gene>
<reference evidence="1" key="1">
    <citation type="submission" date="2020-01" db="EMBL/GenBank/DDBJ databases">
        <title>Development of genomics and gene disruption for Polysphondylium violaceum indicates a role for the polyketide synthase stlB in stalk morphogenesis.</title>
        <authorList>
            <person name="Narita B."/>
            <person name="Kawabe Y."/>
            <person name="Kin K."/>
            <person name="Saito T."/>
            <person name="Gibbs R."/>
            <person name="Kuspa A."/>
            <person name="Muzny D."/>
            <person name="Queller D."/>
            <person name="Richards S."/>
            <person name="Strassman J."/>
            <person name="Sucgang R."/>
            <person name="Worley K."/>
            <person name="Schaap P."/>
        </authorList>
    </citation>
    <scope>NUCLEOTIDE SEQUENCE</scope>
    <source>
        <strain evidence="1">QSvi11</strain>
    </source>
</reference>
<name>A0A8J4PNY0_9MYCE</name>
<keyword evidence="2" id="KW-1185">Reference proteome</keyword>
<dbReference type="GO" id="GO:0004402">
    <property type="term" value="F:histone acetyltransferase activity"/>
    <property type="evidence" value="ECO:0007669"/>
    <property type="project" value="TreeGrafter"/>
</dbReference>
<protein>
    <submittedName>
        <fullName evidence="1">Uncharacterized protein</fullName>
    </submittedName>
</protein>
<sequence length="522" mass="61510">MNKFNTRNSNNNNSSSRRSGDSFLVIFRNVVLRNQIIGYIVPNKEWATTFKNGQYPIHLYDMRFRIDNNNNYVIKDQLLRFSRLINNNIDYSTLDSSRSDGDGDNVKKSRDHTFYQDWIDFPQFYSNINYSLRDIVDKELQDCNNTIARNGSNNKRNHPSCYEFYGSRELGIFNELDEPDQILSDFDDGSNGFRDFSIKSNRLELSEIRPMFVNAQGEVQNLQQLQLKIMQAYRLLAASVSHRKEHYAHNLLVLLSVYPNLQLFDYDNRVGLFENIFQIVFLFNPENYVNGNNINNKNNSNNNNNNNNKNSNYSLLKFHFLFDSLREGKLAFVRLVLDHLNEMESRYIQQNIQRLLLEVLYDSHYIYLKPILYLFSRYSEFIQESILDSIVSIALMNNNHCLLDILLHKTMVRLCKPDSKEHDQKILARINQCIELSNYKDRTSYFDNQLEQHQHQSYFLPPPLHPFIRQEMKELCVPSQPLPVSTAALTKAPQQEGVFRDYERNINENCLSDHEILIYINS</sequence>
<dbReference type="EMBL" id="AJWJ01000450">
    <property type="protein sequence ID" value="KAF2070749.1"/>
    <property type="molecule type" value="Genomic_DNA"/>
</dbReference>
<proteinExistence type="predicted"/>
<evidence type="ECO:0000313" key="2">
    <source>
        <dbReference type="Proteomes" id="UP000695562"/>
    </source>
</evidence>
<dbReference type="Proteomes" id="UP000695562">
    <property type="component" value="Unassembled WGS sequence"/>
</dbReference>
<dbReference type="PANTHER" id="PTHR20916:SF26">
    <property type="entry name" value="CYSTEINE-RICH PROTEIN 2-BINDING PROTEIN"/>
    <property type="match status" value="1"/>
</dbReference>
<accession>A0A8J4PNY0</accession>
<evidence type="ECO:0000313" key="1">
    <source>
        <dbReference type="EMBL" id="KAF2070749.1"/>
    </source>
</evidence>
<comment type="caution">
    <text evidence="1">The sequence shown here is derived from an EMBL/GenBank/DDBJ whole genome shotgun (WGS) entry which is preliminary data.</text>
</comment>